<dbReference type="AlphaFoldDB" id="A0A5E8GWN2"/>
<reference evidence="2 3" key="2">
    <citation type="submission" date="2013-04" db="EMBL/GenBank/DDBJ databases">
        <authorList>
            <person name="Fiebig A."/>
            <person name="Pradella S."/>
            <person name="Wagner-Doebler I."/>
        </authorList>
    </citation>
    <scope>NUCLEOTIDE SEQUENCE [LARGE SCALE GENOMIC DNA]</scope>
    <source>
        <strain evidence="3">DSM 17067 / NCIMB 14079 / DFL-11</strain>
    </source>
</reference>
<evidence type="ECO:0000256" key="1">
    <source>
        <dbReference type="SAM" id="MobiDB-lite"/>
    </source>
</evidence>
<evidence type="ECO:0000313" key="2">
    <source>
        <dbReference type="EMBL" id="EEE44034.2"/>
    </source>
</evidence>
<feature type="compositionally biased region" description="Polar residues" evidence="1">
    <location>
        <begin position="1"/>
        <end position="19"/>
    </location>
</feature>
<evidence type="ECO:0000313" key="3">
    <source>
        <dbReference type="Proteomes" id="UP000004703"/>
    </source>
</evidence>
<gene>
    <name evidence="2" type="ORF">SADFL11_1320</name>
</gene>
<feature type="region of interest" description="Disordered" evidence="1">
    <location>
        <begin position="1"/>
        <end position="50"/>
    </location>
</feature>
<name>A0A5E8GWN2_ROSAD</name>
<organism evidence="2 3">
    <name type="scientific">Roseibium alexandrii (strain DSM 17067 / NCIMB 14079 / DFL-11)</name>
    <name type="common">Labrenzia alexandrii</name>
    <dbReference type="NCBI Taxonomy" id="244592"/>
    <lineage>
        <taxon>Bacteria</taxon>
        <taxon>Pseudomonadati</taxon>
        <taxon>Pseudomonadota</taxon>
        <taxon>Alphaproteobacteria</taxon>
        <taxon>Hyphomicrobiales</taxon>
        <taxon>Stappiaceae</taxon>
        <taxon>Roseibium</taxon>
    </lineage>
</organism>
<reference evidence="2 3" key="1">
    <citation type="submission" date="2008-01" db="EMBL/GenBank/DDBJ databases">
        <authorList>
            <person name="Wagner-Dobler I."/>
            <person name="Ferriera S."/>
            <person name="Johnson J."/>
            <person name="Kravitz S."/>
            <person name="Beeson K."/>
            <person name="Sutton G."/>
            <person name="Rogers Y.-H."/>
            <person name="Friedman R."/>
            <person name="Frazier M."/>
            <person name="Venter J.C."/>
        </authorList>
    </citation>
    <scope>NUCLEOTIDE SEQUENCE [LARGE SCALE GENOMIC DNA]</scope>
    <source>
        <strain evidence="3">DSM 17067 / NCIMB 14079 / DFL-11</strain>
    </source>
</reference>
<dbReference type="EMBL" id="ACCU02000004">
    <property type="protein sequence ID" value="EEE44034.2"/>
    <property type="molecule type" value="Genomic_DNA"/>
</dbReference>
<proteinExistence type="predicted"/>
<accession>A0A5E8GWN2</accession>
<dbReference type="Proteomes" id="UP000004703">
    <property type="component" value="Chromosome"/>
</dbReference>
<sequence>MNTAASGETLASLSYQQQGAGARANETKDHDTTAAGAWETAQTDQKCRRGGGWTIQSAGLRRTPSAAGPHWVAATMRKFGHDYLPSFIRLETELAQHEAKEATRARVQKVLEDG</sequence>
<protein>
    <submittedName>
        <fullName evidence="2">Uncharacterized protein</fullName>
    </submittedName>
</protein>
<comment type="caution">
    <text evidence="2">The sequence shown here is derived from an EMBL/GenBank/DDBJ whole genome shotgun (WGS) entry which is preliminary data.</text>
</comment>